<dbReference type="NCBIfam" id="TIGR00259">
    <property type="entry name" value="thylakoid_BtpA"/>
    <property type="match status" value="1"/>
</dbReference>
<dbReference type="PIRSF" id="PIRSF005956">
    <property type="entry name" value="BtpA"/>
    <property type="match status" value="1"/>
</dbReference>
<dbReference type="InterPro" id="IPR011060">
    <property type="entry name" value="RibuloseP-bd_barrel"/>
</dbReference>
<sequence length="285" mass="31978">MEKFRKVFSKRTSIIGMIHLNPLPGTPNYKNGTFDEIIEKAKFEANVYLQNNIDGILIENMHDIPYIKSNKFGPEIVATMTTAALEVKKLCYRKHRNFPIGIQVLAGGGREAVAIAKSIGLKFIRNEGYVFAHVGDEGMIESNAGELLRYRRMIDADNIMIFNDIKKKHSSHAITSDLSLLDTAHAAMFFKSDGLILTGKSTGDATNVDDVRIISNNRKMLNNVPLLIGSGVTRDNLRDYMGIADALILGSYFKVHGNWENDLSDERIKDFMKHADEIEKTLKEV</sequence>
<evidence type="ECO:0000313" key="2">
    <source>
        <dbReference type="EMBL" id="CAG9800624.1"/>
    </source>
</evidence>
<gene>
    <name evidence="2" type="ORF">CHIRRI_LOCUS3564</name>
</gene>
<dbReference type="Pfam" id="PF03437">
    <property type="entry name" value="BtpA"/>
    <property type="match status" value="1"/>
</dbReference>
<dbReference type="OrthoDB" id="10045006at2759"/>
<name>A0A9N9WLU6_9DIPT</name>
<keyword evidence="3" id="KW-1185">Reference proteome</keyword>
<proteinExistence type="inferred from homology"/>
<organism evidence="2 3">
    <name type="scientific">Chironomus riparius</name>
    <dbReference type="NCBI Taxonomy" id="315576"/>
    <lineage>
        <taxon>Eukaryota</taxon>
        <taxon>Metazoa</taxon>
        <taxon>Ecdysozoa</taxon>
        <taxon>Arthropoda</taxon>
        <taxon>Hexapoda</taxon>
        <taxon>Insecta</taxon>
        <taxon>Pterygota</taxon>
        <taxon>Neoptera</taxon>
        <taxon>Endopterygota</taxon>
        <taxon>Diptera</taxon>
        <taxon>Nematocera</taxon>
        <taxon>Chironomoidea</taxon>
        <taxon>Chironomidae</taxon>
        <taxon>Chironominae</taxon>
        <taxon>Chironomus</taxon>
    </lineage>
</organism>
<reference evidence="2" key="1">
    <citation type="submission" date="2022-01" db="EMBL/GenBank/DDBJ databases">
        <authorList>
            <person name="King R."/>
        </authorList>
    </citation>
    <scope>NUCLEOTIDE SEQUENCE</scope>
</reference>
<evidence type="ECO:0008006" key="4">
    <source>
        <dbReference type="Google" id="ProtNLM"/>
    </source>
</evidence>
<accession>A0A9N9WLU6</accession>
<comment type="similarity">
    <text evidence="1">Belongs to the BtpA family.</text>
</comment>
<evidence type="ECO:0000313" key="3">
    <source>
        <dbReference type="Proteomes" id="UP001153620"/>
    </source>
</evidence>
<protein>
    <recommendedName>
        <fullName evidence="4">BtpA/SgcQ family protein</fullName>
    </recommendedName>
</protein>
<reference evidence="2" key="2">
    <citation type="submission" date="2022-10" db="EMBL/GenBank/DDBJ databases">
        <authorList>
            <consortium name="ENA_rothamsted_submissions"/>
            <consortium name="culmorum"/>
            <person name="King R."/>
        </authorList>
    </citation>
    <scope>NUCLEOTIDE SEQUENCE</scope>
</reference>
<dbReference type="EMBL" id="OU895877">
    <property type="protein sequence ID" value="CAG9800624.1"/>
    <property type="molecule type" value="Genomic_DNA"/>
</dbReference>
<evidence type="ECO:0000256" key="1">
    <source>
        <dbReference type="ARBA" id="ARBA00006007"/>
    </source>
</evidence>
<dbReference type="PANTHER" id="PTHR21381">
    <property type="entry name" value="ZGC:162297"/>
    <property type="match status" value="1"/>
</dbReference>
<dbReference type="AlphaFoldDB" id="A0A9N9WLU6"/>
<dbReference type="SUPFAM" id="SSF51366">
    <property type="entry name" value="Ribulose-phoshate binding barrel"/>
    <property type="match status" value="1"/>
</dbReference>
<dbReference type="PANTHER" id="PTHR21381:SF3">
    <property type="entry name" value="SGC REGION PROTEIN SGCQ-RELATED"/>
    <property type="match status" value="1"/>
</dbReference>
<dbReference type="InterPro" id="IPR005137">
    <property type="entry name" value="BtpA"/>
</dbReference>
<dbReference type="Proteomes" id="UP001153620">
    <property type="component" value="Chromosome 1"/>
</dbReference>